<dbReference type="GO" id="GO:0004386">
    <property type="term" value="F:helicase activity"/>
    <property type="evidence" value="ECO:0007669"/>
    <property type="project" value="UniProtKB-KW"/>
</dbReference>
<dbReference type="Proteomes" id="UP001596407">
    <property type="component" value="Unassembled WGS sequence"/>
</dbReference>
<evidence type="ECO:0000256" key="1">
    <source>
        <dbReference type="ARBA" id="ARBA00022741"/>
    </source>
</evidence>
<keyword evidence="3" id="KW-0347">Helicase</keyword>
<feature type="region of interest" description="Disordered" evidence="5">
    <location>
        <begin position="1"/>
        <end position="23"/>
    </location>
</feature>
<name>A0ABD5WK75_9EURY</name>
<dbReference type="InterPro" id="IPR027417">
    <property type="entry name" value="P-loop_NTPase"/>
</dbReference>
<dbReference type="EMBL" id="JBHSZH010000004">
    <property type="protein sequence ID" value="MFC7079508.1"/>
    <property type="molecule type" value="Genomic_DNA"/>
</dbReference>
<dbReference type="AlphaFoldDB" id="A0ABD5WK75"/>
<keyword evidence="4" id="KW-0067">ATP-binding</keyword>
<dbReference type="InterPro" id="IPR014016">
    <property type="entry name" value="UvrD-like_ATP-bd"/>
</dbReference>
<organism evidence="7 8">
    <name type="scientific">Halorussus caseinilyticus</name>
    <dbReference type="NCBI Taxonomy" id="3034025"/>
    <lineage>
        <taxon>Archaea</taxon>
        <taxon>Methanobacteriati</taxon>
        <taxon>Methanobacteriota</taxon>
        <taxon>Stenosarchaea group</taxon>
        <taxon>Halobacteria</taxon>
        <taxon>Halobacteriales</taxon>
        <taxon>Haladaptataceae</taxon>
        <taxon>Halorussus</taxon>
    </lineage>
</organism>
<keyword evidence="8" id="KW-1185">Reference proteome</keyword>
<dbReference type="GO" id="GO:0005524">
    <property type="term" value="F:ATP binding"/>
    <property type="evidence" value="ECO:0007669"/>
    <property type="project" value="UniProtKB-KW"/>
</dbReference>
<proteinExistence type="predicted"/>
<dbReference type="RefSeq" id="WP_382208998.1">
    <property type="nucleotide sequence ID" value="NZ_JBHSZH010000004.1"/>
</dbReference>
<dbReference type="SUPFAM" id="SSF52540">
    <property type="entry name" value="P-loop containing nucleoside triphosphate hydrolases"/>
    <property type="match status" value="1"/>
</dbReference>
<accession>A0ABD5WK75</accession>
<dbReference type="Gene3D" id="3.40.50.300">
    <property type="entry name" value="P-loop containing nucleotide triphosphate hydrolases"/>
    <property type="match status" value="1"/>
</dbReference>
<evidence type="ECO:0000256" key="4">
    <source>
        <dbReference type="ARBA" id="ARBA00022840"/>
    </source>
</evidence>
<protein>
    <submittedName>
        <fullName evidence="7">UvrD-helicase domain-containing protein</fullName>
    </submittedName>
</protein>
<evidence type="ECO:0000259" key="6">
    <source>
        <dbReference type="Pfam" id="PF00580"/>
    </source>
</evidence>
<sequence length="137" mass="15532">MGACSPSRRSRRPNDTPNTDTFDANLFLVGDEKQSIYRFRGADVTTFGTAREDLKAANGDTVAERDDEYETDPAEVELTGNFRTVTAPREFDNELFERVFRPFDEQREPFRSYITVPQRGTYGRNGGVGFGRVPPRP</sequence>
<evidence type="ECO:0000313" key="8">
    <source>
        <dbReference type="Proteomes" id="UP001596407"/>
    </source>
</evidence>
<reference evidence="7 8" key="1">
    <citation type="journal article" date="2019" name="Int. J. Syst. Evol. Microbiol.">
        <title>The Global Catalogue of Microorganisms (GCM) 10K type strain sequencing project: providing services to taxonomists for standard genome sequencing and annotation.</title>
        <authorList>
            <consortium name="The Broad Institute Genomics Platform"/>
            <consortium name="The Broad Institute Genome Sequencing Center for Infectious Disease"/>
            <person name="Wu L."/>
            <person name="Ma J."/>
        </authorList>
    </citation>
    <scope>NUCLEOTIDE SEQUENCE [LARGE SCALE GENOMIC DNA]</scope>
    <source>
        <strain evidence="7 8">DT72</strain>
    </source>
</reference>
<gene>
    <name evidence="7" type="ORF">ACFQJ6_04445</name>
</gene>
<feature type="domain" description="UvrD-like helicase ATP-binding" evidence="6">
    <location>
        <begin position="24"/>
        <end position="54"/>
    </location>
</feature>
<evidence type="ECO:0000256" key="5">
    <source>
        <dbReference type="SAM" id="MobiDB-lite"/>
    </source>
</evidence>
<evidence type="ECO:0000256" key="3">
    <source>
        <dbReference type="ARBA" id="ARBA00022806"/>
    </source>
</evidence>
<dbReference type="GO" id="GO:0016787">
    <property type="term" value="F:hydrolase activity"/>
    <property type="evidence" value="ECO:0007669"/>
    <property type="project" value="UniProtKB-KW"/>
</dbReference>
<evidence type="ECO:0000256" key="2">
    <source>
        <dbReference type="ARBA" id="ARBA00022801"/>
    </source>
</evidence>
<keyword evidence="1" id="KW-0547">Nucleotide-binding</keyword>
<keyword evidence="2" id="KW-0378">Hydrolase</keyword>
<evidence type="ECO:0000313" key="7">
    <source>
        <dbReference type="EMBL" id="MFC7079508.1"/>
    </source>
</evidence>
<dbReference type="Pfam" id="PF00580">
    <property type="entry name" value="UvrD-helicase"/>
    <property type="match status" value="1"/>
</dbReference>
<comment type="caution">
    <text evidence="7">The sequence shown here is derived from an EMBL/GenBank/DDBJ whole genome shotgun (WGS) entry which is preliminary data.</text>
</comment>